<dbReference type="AlphaFoldDB" id="A0A5B7IXW9"/>
<proteinExistence type="predicted"/>
<evidence type="ECO:0000313" key="1">
    <source>
        <dbReference type="EMBL" id="MPC89350.1"/>
    </source>
</evidence>
<gene>
    <name evidence="1" type="ORF">E2C01_084291</name>
</gene>
<organism evidence="1 2">
    <name type="scientific">Portunus trituberculatus</name>
    <name type="common">Swimming crab</name>
    <name type="synonym">Neptunus trituberculatus</name>
    <dbReference type="NCBI Taxonomy" id="210409"/>
    <lineage>
        <taxon>Eukaryota</taxon>
        <taxon>Metazoa</taxon>
        <taxon>Ecdysozoa</taxon>
        <taxon>Arthropoda</taxon>
        <taxon>Crustacea</taxon>
        <taxon>Multicrustacea</taxon>
        <taxon>Malacostraca</taxon>
        <taxon>Eumalacostraca</taxon>
        <taxon>Eucarida</taxon>
        <taxon>Decapoda</taxon>
        <taxon>Pleocyemata</taxon>
        <taxon>Brachyura</taxon>
        <taxon>Eubrachyura</taxon>
        <taxon>Portunoidea</taxon>
        <taxon>Portunidae</taxon>
        <taxon>Portuninae</taxon>
        <taxon>Portunus</taxon>
    </lineage>
</organism>
<comment type="caution">
    <text evidence="1">The sequence shown here is derived from an EMBL/GenBank/DDBJ whole genome shotgun (WGS) entry which is preliminary data.</text>
</comment>
<protein>
    <submittedName>
        <fullName evidence="1">Uncharacterized protein</fullName>
    </submittedName>
</protein>
<keyword evidence="2" id="KW-1185">Reference proteome</keyword>
<accession>A0A5B7IXW9</accession>
<reference evidence="1 2" key="1">
    <citation type="submission" date="2019-05" db="EMBL/GenBank/DDBJ databases">
        <title>Another draft genome of Portunus trituberculatus and its Hox gene families provides insights of decapod evolution.</title>
        <authorList>
            <person name="Jeong J.-H."/>
            <person name="Song I."/>
            <person name="Kim S."/>
            <person name="Choi T."/>
            <person name="Kim D."/>
            <person name="Ryu S."/>
            <person name="Kim W."/>
        </authorList>
    </citation>
    <scope>NUCLEOTIDE SEQUENCE [LARGE SCALE GENOMIC DNA]</scope>
    <source>
        <tissue evidence="1">Muscle</tissue>
    </source>
</reference>
<dbReference type="EMBL" id="VSRR010080746">
    <property type="protein sequence ID" value="MPC89350.1"/>
    <property type="molecule type" value="Genomic_DNA"/>
</dbReference>
<name>A0A5B7IXW9_PORTR</name>
<dbReference type="Proteomes" id="UP000324222">
    <property type="component" value="Unassembled WGS sequence"/>
</dbReference>
<sequence length="54" mass="5844">MGSAGEGTCFCMKNRHLFSIQKTTDSNILGGESRHDVASVKGEITVRCGDTNPW</sequence>
<evidence type="ECO:0000313" key="2">
    <source>
        <dbReference type="Proteomes" id="UP000324222"/>
    </source>
</evidence>